<dbReference type="GO" id="GO:0004527">
    <property type="term" value="F:exonuclease activity"/>
    <property type="evidence" value="ECO:0007669"/>
    <property type="project" value="UniProtKB-KW"/>
</dbReference>
<dbReference type="Gene3D" id="3.40.50.300">
    <property type="entry name" value="P-loop containing nucleotide triphosphate hydrolases"/>
    <property type="match status" value="2"/>
</dbReference>
<dbReference type="Proteomes" id="UP000295293">
    <property type="component" value="Unassembled WGS sequence"/>
</dbReference>
<dbReference type="Pfam" id="PF13476">
    <property type="entry name" value="AAA_23"/>
    <property type="match status" value="1"/>
</dbReference>
<proteinExistence type="predicted"/>
<evidence type="ECO:0000313" key="4">
    <source>
        <dbReference type="EMBL" id="TDR36584.1"/>
    </source>
</evidence>
<dbReference type="GO" id="GO:0016887">
    <property type="term" value="F:ATP hydrolysis activity"/>
    <property type="evidence" value="ECO:0007669"/>
    <property type="project" value="InterPro"/>
</dbReference>
<keyword evidence="4" id="KW-0269">Exonuclease</keyword>
<feature type="compositionally biased region" description="Basic and acidic residues" evidence="2">
    <location>
        <begin position="883"/>
        <end position="901"/>
    </location>
</feature>
<feature type="coiled-coil region" evidence="1">
    <location>
        <begin position="594"/>
        <end position="621"/>
    </location>
</feature>
<dbReference type="PANTHER" id="PTHR32114">
    <property type="entry name" value="ABC TRANSPORTER ABCH.3"/>
    <property type="match status" value="1"/>
</dbReference>
<dbReference type="InterPro" id="IPR038729">
    <property type="entry name" value="Rad50/SbcC_AAA"/>
</dbReference>
<dbReference type="AlphaFoldDB" id="A0A4R6YIN5"/>
<keyword evidence="5" id="KW-1185">Reference proteome</keyword>
<dbReference type="SUPFAM" id="SSF52540">
    <property type="entry name" value="P-loop containing nucleoside triphosphate hydrolases"/>
    <property type="match status" value="1"/>
</dbReference>
<protein>
    <submittedName>
        <fullName evidence="4">Exonuclease SbcC</fullName>
    </submittedName>
</protein>
<comment type="caution">
    <text evidence="4">The sequence shown here is derived from an EMBL/GenBank/DDBJ whole genome shotgun (WGS) entry which is preliminary data.</text>
</comment>
<dbReference type="InterPro" id="IPR027417">
    <property type="entry name" value="P-loop_NTPase"/>
</dbReference>
<evidence type="ECO:0000259" key="3">
    <source>
        <dbReference type="Pfam" id="PF13476"/>
    </source>
</evidence>
<reference evidence="4 5" key="1">
    <citation type="submission" date="2019-03" db="EMBL/GenBank/DDBJ databases">
        <title>Genomic Encyclopedia of Type Strains, Phase IV (KMG-IV): sequencing the most valuable type-strain genomes for metagenomic binning, comparative biology and taxonomic classification.</title>
        <authorList>
            <person name="Goeker M."/>
        </authorList>
    </citation>
    <scope>NUCLEOTIDE SEQUENCE [LARGE SCALE GENOMIC DNA]</scope>
    <source>
        <strain evidence="4 5">DSM 21667</strain>
    </source>
</reference>
<evidence type="ECO:0000256" key="2">
    <source>
        <dbReference type="SAM" id="MobiDB-lite"/>
    </source>
</evidence>
<accession>A0A4R6YIN5</accession>
<evidence type="ECO:0000256" key="1">
    <source>
        <dbReference type="SAM" id="Coils"/>
    </source>
</evidence>
<dbReference type="RefSeq" id="WP_133821875.1">
    <property type="nucleotide sequence ID" value="NZ_SNZH01000028.1"/>
</dbReference>
<keyword evidence="4" id="KW-0540">Nuclease</keyword>
<gene>
    <name evidence="4" type="ORF">DFR29_1285</name>
</gene>
<evidence type="ECO:0000313" key="5">
    <source>
        <dbReference type="Proteomes" id="UP000295293"/>
    </source>
</evidence>
<keyword evidence="1" id="KW-0175">Coiled coil</keyword>
<feature type="compositionally biased region" description="Basic and acidic residues" evidence="2">
    <location>
        <begin position="935"/>
        <end position="954"/>
    </location>
</feature>
<sequence>MRLLSVTFENLNSLRGRHIIDFRSPAFHSGLFAIVGETGAGKTTILDAICLALYHCTPRLGLITASGNELMSRNASHCMAEVEFETSVGAFRATWSQSRARRKPDGALQQPNGELAKLSGDILTSRLKEKLEQTGQIVGLSYPQFTRSVMLTQGGFAVFLQSDEGERADLLEKLTGTEVYGAISSRVWQTTSEAGRRAADFKLQASGIILLGDVDLNDLHGRKSELQQHHAELRPQLDTARRDIEWRTALDNALNDCANAEKVLAQAVTLLEAQEPERLRLVEAERAAGVRPLLAAVKSAGEHFERQSSRHADLLLRRDQNEEARCVAIGLAHRAAGTELARVDARYRAAENSLAALQDRIDAISYGPLLDEHFGVWEAKVNLLQSERHSEIEALNAHSTAVSAFEAAADATQAAESALAAGSGEWSEAQKIFQKLAQAFAEALSVDTVAGLEEQREVLVARLAALTALSDARQVCQRNDADRTGREEAIAKLAARIKAGRTIVDQCVEIRSSAEATLKDKREKHQMALMIRSFDDHRRDLVDGHPCTLCGATEHPYVATGTLPEPNALQRELDVAQEEFVTADAEWVRLSSALTGLEGQHENAAEELRSVRKTHDEARRQRDAQSARLSISADVDVDALCAATDVQRSELVERLRDVRQRDSALGAARNAEHENERKVGVLRTALAECVGLSNQAKERVGLCTENAGKARAKVLRLETEISDVLPEGLPDDLDGWIRQNRDALADYRQTLAQRAQVETTLPAFLAALDAAQREHDKWQAKWSELDRSAIAESLVSRSMEECVADVQDRYERATKLFGEIESAALGVADAIERVDAARGTLTEALALSGFASAQQAEAALLQADVLERMRMEMDALADGRTKADGAYGEARRRRDELRNQARTESATDEISARLKRIEEAVNTASAELGQIQQKLETDERERTRLREKQQDVDAAENEHANWQHLNGLIGSADGKKFRQFAQGLTLDHLVRLANAHLSRLDGGRYLIKRGKALNLRMVDSWEGDAERDAKTLSGGECFLVSLSLALGLSDLVSQSTSIDSFFLDEGFGTLDDGALNIALDAMESLQVSGKLIGVISHVQQVKERIPVQIRVVKGRRQDSWIELPV</sequence>
<organism evidence="4 5">
    <name type="scientific">Tahibacter aquaticus</name>
    <dbReference type="NCBI Taxonomy" id="520092"/>
    <lineage>
        <taxon>Bacteria</taxon>
        <taxon>Pseudomonadati</taxon>
        <taxon>Pseudomonadota</taxon>
        <taxon>Gammaproteobacteria</taxon>
        <taxon>Lysobacterales</taxon>
        <taxon>Rhodanobacteraceae</taxon>
        <taxon>Tahibacter</taxon>
    </lineage>
</organism>
<dbReference type="OrthoDB" id="9778554at2"/>
<feature type="domain" description="Rad50/SbcC-type AAA" evidence="3">
    <location>
        <begin position="6"/>
        <end position="178"/>
    </location>
</feature>
<dbReference type="Pfam" id="PF13558">
    <property type="entry name" value="SbcC_Walker_B"/>
    <property type="match status" value="1"/>
</dbReference>
<dbReference type="PANTHER" id="PTHR32114:SF2">
    <property type="entry name" value="ABC TRANSPORTER ABCH.3"/>
    <property type="match status" value="1"/>
</dbReference>
<feature type="region of interest" description="Disordered" evidence="2">
    <location>
        <begin position="932"/>
        <end position="954"/>
    </location>
</feature>
<feature type="region of interest" description="Disordered" evidence="2">
    <location>
        <begin position="883"/>
        <end position="909"/>
    </location>
</feature>
<dbReference type="EMBL" id="SNZH01000028">
    <property type="protein sequence ID" value="TDR36584.1"/>
    <property type="molecule type" value="Genomic_DNA"/>
</dbReference>
<name>A0A4R6YIN5_9GAMM</name>
<dbReference type="GO" id="GO:0006302">
    <property type="term" value="P:double-strand break repair"/>
    <property type="evidence" value="ECO:0007669"/>
    <property type="project" value="InterPro"/>
</dbReference>
<keyword evidence="4" id="KW-0378">Hydrolase</keyword>